<evidence type="ECO:0000256" key="6">
    <source>
        <dbReference type="ARBA" id="ARBA00061617"/>
    </source>
</evidence>
<dbReference type="EMBL" id="SUPK01000003">
    <property type="protein sequence ID" value="TJY42951.1"/>
    <property type="molecule type" value="Genomic_DNA"/>
</dbReference>
<evidence type="ECO:0000313" key="9">
    <source>
        <dbReference type="EMBL" id="TJY42951.1"/>
    </source>
</evidence>
<dbReference type="PANTHER" id="PTHR42862">
    <property type="entry name" value="DELTA-1-PYRROLINE-5-CARBOXYLATE DEHYDROGENASE 1, ISOFORM A-RELATED"/>
    <property type="match status" value="1"/>
</dbReference>
<dbReference type="CDD" id="cd07124">
    <property type="entry name" value="ALDH_PutA-P5CDH-RocA"/>
    <property type="match status" value="1"/>
</dbReference>
<dbReference type="NCBIfam" id="TIGR01237">
    <property type="entry name" value="D1pyr5carbox2"/>
    <property type="match status" value="1"/>
</dbReference>
<dbReference type="AlphaFoldDB" id="A0A4U0FDS9"/>
<dbReference type="GO" id="GO:0009898">
    <property type="term" value="C:cytoplasmic side of plasma membrane"/>
    <property type="evidence" value="ECO:0007669"/>
    <property type="project" value="TreeGrafter"/>
</dbReference>
<dbReference type="InterPro" id="IPR016161">
    <property type="entry name" value="Ald_DH/histidinol_DH"/>
</dbReference>
<evidence type="ECO:0000313" key="10">
    <source>
        <dbReference type="Proteomes" id="UP000309673"/>
    </source>
</evidence>
<comment type="catalytic activity">
    <reaction evidence="5">
        <text>L-glutamate 5-semialdehyde + NAD(+) + H2O = L-glutamate + NADH + 2 H(+)</text>
        <dbReference type="Rhea" id="RHEA:30235"/>
        <dbReference type="ChEBI" id="CHEBI:15377"/>
        <dbReference type="ChEBI" id="CHEBI:15378"/>
        <dbReference type="ChEBI" id="CHEBI:29985"/>
        <dbReference type="ChEBI" id="CHEBI:57540"/>
        <dbReference type="ChEBI" id="CHEBI:57945"/>
        <dbReference type="ChEBI" id="CHEBI:58066"/>
        <dbReference type="EC" id="1.2.1.88"/>
    </reaction>
</comment>
<dbReference type="Proteomes" id="UP000309673">
    <property type="component" value="Unassembled WGS sequence"/>
</dbReference>
<evidence type="ECO:0000259" key="8">
    <source>
        <dbReference type="Pfam" id="PF00171"/>
    </source>
</evidence>
<dbReference type="GO" id="GO:0010133">
    <property type="term" value="P:L-proline catabolic process to L-glutamate"/>
    <property type="evidence" value="ECO:0007669"/>
    <property type="project" value="TreeGrafter"/>
</dbReference>
<evidence type="ECO:0000256" key="3">
    <source>
        <dbReference type="ARBA" id="ARBA00023002"/>
    </source>
</evidence>
<dbReference type="PANTHER" id="PTHR42862:SF1">
    <property type="entry name" value="DELTA-1-PYRROLINE-5-CARBOXYLATE DEHYDROGENASE 2, ISOFORM A-RELATED"/>
    <property type="match status" value="1"/>
</dbReference>
<evidence type="ECO:0000256" key="2">
    <source>
        <dbReference type="ARBA" id="ARBA00012884"/>
    </source>
</evidence>
<dbReference type="InterPro" id="IPR016160">
    <property type="entry name" value="Ald_DH_CS_CYS"/>
</dbReference>
<name>A0A4U0FDS9_9BACL</name>
<organism evidence="9 10">
    <name type="scientific">Cohnella pontilimi</name>
    <dbReference type="NCBI Taxonomy" id="2564100"/>
    <lineage>
        <taxon>Bacteria</taxon>
        <taxon>Bacillati</taxon>
        <taxon>Bacillota</taxon>
        <taxon>Bacilli</taxon>
        <taxon>Bacillales</taxon>
        <taxon>Paenibacillaceae</taxon>
        <taxon>Cohnella</taxon>
    </lineage>
</organism>
<dbReference type="Pfam" id="PF00171">
    <property type="entry name" value="Aldedh"/>
    <property type="match status" value="1"/>
</dbReference>
<proteinExistence type="inferred from homology"/>
<evidence type="ECO:0000256" key="1">
    <source>
        <dbReference type="ARBA" id="ARBA00004786"/>
    </source>
</evidence>
<dbReference type="OrthoDB" id="20170at2"/>
<dbReference type="GO" id="GO:0004657">
    <property type="term" value="F:proline dehydrogenase activity"/>
    <property type="evidence" value="ECO:0007669"/>
    <property type="project" value="UniProtKB-ARBA"/>
</dbReference>
<keyword evidence="3 9" id="KW-0560">Oxidoreductase</keyword>
<comment type="pathway">
    <text evidence="1">Amino-acid degradation; L-proline degradation into L-glutamate; L-glutamate from L-proline: step 2/2.</text>
</comment>
<dbReference type="FunFam" id="3.40.605.10:FF:000045">
    <property type="entry name" value="1-pyrroline-5-carboxylate dehydrogenase 1"/>
    <property type="match status" value="1"/>
</dbReference>
<reference evidence="9 10" key="1">
    <citation type="submission" date="2019-04" db="EMBL/GenBank/DDBJ databases">
        <title>Cohnella sp. nov., isolated from soil.</title>
        <authorList>
            <person name="Kim W."/>
        </authorList>
    </citation>
    <scope>NUCLEOTIDE SEQUENCE [LARGE SCALE GENOMIC DNA]</scope>
    <source>
        <strain evidence="9 10">CAU 1483</strain>
    </source>
</reference>
<gene>
    <name evidence="9" type="primary">pruA</name>
    <name evidence="9" type="ORF">E5161_08480</name>
</gene>
<comment type="caution">
    <text evidence="9">The sequence shown here is derived from an EMBL/GenBank/DDBJ whole genome shotgun (WGS) entry which is preliminary data.</text>
</comment>
<dbReference type="FunFam" id="3.40.309.10:FF:000005">
    <property type="entry name" value="1-pyrroline-5-carboxylate dehydrogenase 1"/>
    <property type="match status" value="1"/>
</dbReference>
<feature type="domain" description="Aldehyde dehydrogenase" evidence="8">
    <location>
        <begin position="56"/>
        <end position="516"/>
    </location>
</feature>
<dbReference type="InterPro" id="IPR016163">
    <property type="entry name" value="Ald_DH_C"/>
</dbReference>
<accession>A0A4U0FDS9</accession>
<evidence type="ECO:0000256" key="5">
    <source>
        <dbReference type="ARBA" id="ARBA00048142"/>
    </source>
</evidence>
<dbReference type="EC" id="1.2.1.88" evidence="2 7"/>
<evidence type="ECO:0000256" key="7">
    <source>
        <dbReference type="NCBIfam" id="TIGR01237"/>
    </source>
</evidence>
<dbReference type="GO" id="GO:0003842">
    <property type="term" value="F:L-glutamate gamma-semialdehyde dehydrogenase activity"/>
    <property type="evidence" value="ECO:0007669"/>
    <property type="project" value="UniProtKB-UniRule"/>
</dbReference>
<dbReference type="SUPFAM" id="SSF53720">
    <property type="entry name" value="ALDH-like"/>
    <property type="match status" value="1"/>
</dbReference>
<evidence type="ECO:0000256" key="4">
    <source>
        <dbReference type="ARBA" id="ARBA00023027"/>
    </source>
</evidence>
<dbReference type="Gene3D" id="3.40.309.10">
    <property type="entry name" value="Aldehyde Dehydrogenase, Chain A, domain 2"/>
    <property type="match status" value="1"/>
</dbReference>
<protein>
    <recommendedName>
        <fullName evidence="2 7">L-glutamate gamma-semialdehyde dehydrogenase</fullName>
        <ecNumber evidence="2 7">1.2.1.88</ecNumber>
    </recommendedName>
</protein>
<keyword evidence="10" id="KW-1185">Reference proteome</keyword>
<sequence>MKTTELTPFKNEPFTDFSVPANKADMEAALRKVKSELGRDYPLWIGADKVMTDGKTVSINPGDVDQVVGRVSKATKEHAEKAMNAALATFETWKKVPAEKRAEYLFKAAQLMRERKHEFSAWMVFEAGKNWVEADADTAEAIDFMEFYGREMIRLSETNLHRPLPKIPSEDNKIAYIPLGVGIVIPPWNFPLAICVGMTTAAIVSGNTVLLKPASVTPVIAHKFVELMEEVGLPAGVINFVPGSGGEIGDYLTSHPKTRFVSFTGSKEVGLHISELAARTAPGQIWIKRLIAEMGGKDGIVVDETADLEAAAQAIVVSAFGFQGQKCSAGSRAFVVESVYDEVVERVRALTEKWTVGLPEQNYPAGPVSDKGAYEKILEYIEVGKKEGRLVVGGGNAEGNGYYIQPTVFADVDGKARIMQEEIFGPVLAIGKAKDYKEAIALYNDTEFGLTGSFFSRDEDHIAYAFEEMHCGNLYVNRKCTGALVGVHPFGGFNMSGTDSKAGGYDYLLLFTQAKATSRKI</sequence>
<dbReference type="InterPro" id="IPR005932">
    <property type="entry name" value="RocA"/>
</dbReference>
<dbReference type="PROSITE" id="PS00070">
    <property type="entry name" value="ALDEHYDE_DEHYDR_CYS"/>
    <property type="match status" value="1"/>
</dbReference>
<comment type="similarity">
    <text evidence="6">Belongs to the aldehyde dehydrogenase family. RocA subfamily.</text>
</comment>
<dbReference type="InterPro" id="IPR050485">
    <property type="entry name" value="Proline_metab_enzyme"/>
</dbReference>
<dbReference type="Gene3D" id="3.40.605.10">
    <property type="entry name" value="Aldehyde Dehydrogenase, Chain A, domain 1"/>
    <property type="match status" value="1"/>
</dbReference>
<dbReference type="InterPro" id="IPR016162">
    <property type="entry name" value="Ald_DH_N"/>
</dbReference>
<keyword evidence="4" id="KW-0520">NAD</keyword>
<dbReference type="InterPro" id="IPR015590">
    <property type="entry name" value="Aldehyde_DH_dom"/>
</dbReference>
<dbReference type="NCBIfam" id="NF002852">
    <property type="entry name" value="PRK03137.1"/>
    <property type="match status" value="1"/>
</dbReference>